<dbReference type="PROSITE" id="PS00606">
    <property type="entry name" value="KS3_1"/>
    <property type="match status" value="1"/>
</dbReference>
<dbReference type="InterPro" id="IPR020841">
    <property type="entry name" value="PKS_Beta-ketoAc_synthase_dom"/>
</dbReference>
<keyword evidence="2 3" id="KW-0808">Transferase</keyword>
<protein>
    <submittedName>
        <fullName evidence="5">Beta-ketoacyl-[acyl-carrier-protein] synthase family protein</fullName>
    </submittedName>
</protein>
<accession>A0A832EKF3</accession>
<comment type="caution">
    <text evidence="5">The sequence shown here is derived from an EMBL/GenBank/DDBJ whole genome shotgun (WGS) entry which is preliminary data.</text>
</comment>
<dbReference type="InterPro" id="IPR018201">
    <property type="entry name" value="Ketoacyl_synth_AS"/>
</dbReference>
<dbReference type="Pfam" id="PF02801">
    <property type="entry name" value="Ketoacyl-synt_C"/>
    <property type="match status" value="1"/>
</dbReference>
<organism evidence="5">
    <name type="scientific">Desulfacinum infernum</name>
    <dbReference type="NCBI Taxonomy" id="35837"/>
    <lineage>
        <taxon>Bacteria</taxon>
        <taxon>Pseudomonadati</taxon>
        <taxon>Thermodesulfobacteriota</taxon>
        <taxon>Syntrophobacteria</taxon>
        <taxon>Syntrophobacterales</taxon>
        <taxon>Syntrophobacteraceae</taxon>
        <taxon>Desulfacinum</taxon>
    </lineage>
</organism>
<dbReference type="AlphaFoldDB" id="A0A832EKF3"/>
<evidence type="ECO:0000259" key="4">
    <source>
        <dbReference type="PROSITE" id="PS52004"/>
    </source>
</evidence>
<proteinExistence type="inferred from homology"/>
<dbReference type="InterPro" id="IPR000794">
    <property type="entry name" value="Beta-ketoacyl_synthase"/>
</dbReference>
<comment type="similarity">
    <text evidence="1 3">Belongs to the thiolase-like superfamily. Beta-ketoacyl-ACP synthases family.</text>
</comment>
<dbReference type="EMBL" id="DSTK01000040">
    <property type="protein sequence ID" value="HFK98559.1"/>
    <property type="molecule type" value="Genomic_DNA"/>
</dbReference>
<dbReference type="InterPro" id="IPR014031">
    <property type="entry name" value="Ketoacyl_synth_C"/>
</dbReference>
<evidence type="ECO:0000256" key="2">
    <source>
        <dbReference type="ARBA" id="ARBA00022679"/>
    </source>
</evidence>
<dbReference type="InterPro" id="IPR016039">
    <property type="entry name" value="Thiolase-like"/>
</dbReference>
<dbReference type="PANTHER" id="PTHR11712:SF336">
    <property type="entry name" value="3-OXOACYL-[ACYL-CARRIER-PROTEIN] SYNTHASE, MITOCHONDRIAL"/>
    <property type="match status" value="1"/>
</dbReference>
<gene>
    <name evidence="5" type="ORF">ENS06_14695</name>
</gene>
<dbReference type="CDD" id="cd00834">
    <property type="entry name" value="KAS_I_II"/>
    <property type="match status" value="1"/>
</dbReference>
<evidence type="ECO:0000313" key="5">
    <source>
        <dbReference type="EMBL" id="HFK98559.1"/>
    </source>
</evidence>
<dbReference type="FunFam" id="3.40.47.10:FF:000029">
    <property type="entry name" value="3-oxoacyl-[acyl-carrier-protein] synthase 1"/>
    <property type="match status" value="1"/>
</dbReference>
<feature type="domain" description="Ketosynthase family 3 (KS3)" evidence="4">
    <location>
        <begin position="11"/>
        <end position="420"/>
    </location>
</feature>
<dbReference type="SMART" id="SM00825">
    <property type="entry name" value="PKS_KS"/>
    <property type="match status" value="1"/>
</dbReference>
<dbReference type="SUPFAM" id="SSF53901">
    <property type="entry name" value="Thiolase-like"/>
    <property type="match status" value="2"/>
</dbReference>
<dbReference type="PANTHER" id="PTHR11712">
    <property type="entry name" value="POLYKETIDE SYNTHASE-RELATED"/>
    <property type="match status" value="1"/>
</dbReference>
<dbReference type="GO" id="GO:0006633">
    <property type="term" value="P:fatty acid biosynthetic process"/>
    <property type="evidence" value="ECO:0007669"/>
    <property type="project" value="InterPro"/>
</dbReference>
<evidence type="ECO:0000256" key="3">
    <source>
        <dbReference type="RuleBase" id="RU003694"/>
    </source>
</evidence>
<sequence length="427" mass="45746">MKPLYLEQEKYPRVAVTGIGLICCLGADTQTCWQRLVEGCSGIDFIRRFDASDCATRIAGELPPEYYDLEKDSFPKKVFRQSTLSSRATLLAARQAVTDAALSLRDMDLEKVAVITGCGGSTYGDELVFAGDGNRPRRRKVPIISHGMLNALSACVTIEFGFKGPSFNVATACASGAFAVGAGFEYVRRTGGSCLAIGVDTLVYEDTIRGFNALMALSERNNDPHKASRPFDKLRDGFVLSEGACALFLEPEAEARARGAIPYALITGYGAHSEAYNIVAPEMSGVGMARAMERALACAAVPKERIGYISAHGTSTYHNDVAETRAIKRVFGERAPSIPISSQKSMIGHSIGAAGAIEVAVCALTLKHQILTPTINYELKDPDCDLDYVPNAARPVVGLHAAISNSFGFGGHNCTIVLERWTEDGAA</sequence>
<reference evidence="5" key="1">
    <citation type="journal article" date="2020" name="mSystems">
        <title>Genome- and Community-Level Interaction Insights into Carbon Utilization and Element Cycling Functions of Hydrothermarchaeota in Hydrothermal Sediment.</title>
        <authorList>
            <person name="Zhou Z."/>
            <person name="Liu Y."/>
            <person name="Xu W."/>
            <person name="Pan J."/>
            <person name="Luo Z.H."/>
            <person name="Li M."/>
        </authorList>
    </citation>
    <scope>NUCLEOTIDE SEQUENCE [LARGE SCALE GENOMIC DNA]</scope>
    <source>
        <strain evidence="5">SpSt-456</strain>
    </source>
</reference>
<dbReference type="NCBIfam" id="NF005589">
    <property type="entry name" value="PRK07314.1"/>
    <property type="match status" value="1"/>
</dbReference>
<dbReference type="GO" id="GO:0004315">
    <property type="term" value="F:3-oxoacyl-[acyl-carrier-protein] synthase activity"/>
    <property type="evidence" value="ECO:0007669"/>
    <property type="project" value="InterPro"/>
</dbReference>
<evidence type="ECO:0000256" key="1">
    <source>
        <dbReference type="ARBA" id="ARBA00008467"/>
    </source>
</evidence>
<name>A0A832EKF3_9BACT</name>
<dbReference type="Pfam" id="PF00109">
    <property type="entry name" value="ketoacyl-synt"/>
    <property type="match status" value="1"/>
</dbReference>
<dbReference type="GO" id="GO:0005829">
    <property type="term" value="C:cytosol"/>
    <property type="evidence" value="ECO:0007669"/>
    <property type="project" value="TreeGrafter"/>
</dbReference>
<dbReference type="PROSITE" id="PS52004">
    <property type="entry name" value="KS3_2"/>
    <property type="match status" value="1"/>
</dbReference>
<dbReference type="InterPro" id="IPR014030">
    <property type="entry name" value="Ketoacyl_synth_N"/>
</dbReference>
<dbReference type="Gene3D" id="3.40.47.10">
    <property type="match status" value="1"/>
</dbReference>